<evidence type="ECO:0000256" key="7">
    <source>
        <dbReference type="ARBA" id="ARBA00023012"/>
    </source>
</evidence>
<dbReference type="GO" id="GO:0005886">
    <property type="term" value="C:plasma membrane"/>
    <property type="evidence" value="ECO:0007669"/>
    <property type="project" value="TreeGrafter"/>
</dbReference>
<name>D9SNM8_CLOC7</name>
<evidence type="ECO:0000259" key="10">
    <source>
        <dbReference type="PROSITE" id="PS50109"/>
    </source>
</evidence>
<evidence type="ECO:0000313" key="13">
    <source>
        <dbReference type="Proteomes" id="UP000002730"/>
    </source>
</evidence>
<dbReference type="PROSITE" id="PS50109">
    <property type="entry name" value="HIS_KIN"/>
    <property type="match status" value="1"/>
</dbReference>
<dbReference type="Proteomes" id="UP000002730">
    <property type="component" value="Chromosome"/>
</dbReference>
<keyword evidence="9" id="KW-0812">Transmembrane</keyword>
<dbReference type="InterPro" id="IPR003661">
    <property type="entry name" value="HisK_dim/P_dom"/>
</dbReference>
<evidence type="ECO:0000256" key="4">
    <source>
        <dbReference type="ARBA" id="ARBA00022553"/>
    </source>
</evidence>
<protein>
    <recommendedName>
        <fullName evidence="3">histidine kinase</fullName>
        <ecNumber evidence="3">2.7.13.3</ecNumber>
    </recommendedName>
</protein>
<keyword evidence="4" id="KW-0597">Phosphoprotein</keyword>
<dbReference type="eggNOG" id="COG5002">
    <property type="taxonomic scope" value="Bacteria"/>
</dbReference>
<proteinExistence type="predicted"/>
<dbReference type="EC" id="2.7.13.3" evidence="3"/>
<dbReference type="InterPro" id="IPR036097">
    <property type="entry name" value="HisK_dim/P_sf"/>
</dbReference>
<dbReference type="PROSITE" id="PS50885">
    <property type="entry name" value="HAMP"/>
    <property type="match status" value="1"/>
</dbReference>
<accession>D9SNM8</accession>
<dbReference type="SMART" id="SM00304">
    <property type="entry name" value="HAMP"/>
    <property type="match status" value="1"/>
</dbReference>
<dbReference type="STRING" id="573061.Clocel_0110"/>
<evidence type="ECO:0000256" key="6">
    <source>
        <dbReference type="ARBA" id="ARBA00022777"/>
    </source>
</evidence>
<keyword evidence="8 9" id="KW-0472">Membrane</keyword>
<dbReference type="FunFam" id="1.10.287.130:FF:000001">
    <property type="entry name" value="Two-component sensor histidine kinase"/>
    <property type="match status" value="1"/>
</dbReference>
<comment type="catalytic activity">
    <reaction evidence="1">
        <text>ATP + protein L-histidine = ADP + protein N-phospho-L-histidine.</text>
        <dbReference type="EC" id="2.7.13.3"/>
    </reaction>
</comment>
<feature type="domain" description="HAMP" evidence="11">
    <location>
        <begin position="206"/>
        <end position="258"/>
    </location>
</feature>
<feature type="transmembrane region" description="Helical" evidence="9">
    <location>
        <begin position="185"/>
        <end position="205"/>
    </location>
</feature>
<dbReference type="FunFam" id="3.30.565.10:FF:000006">
    <property type="entry name" value="Sensor histidine kinase WalK"/>
    <property type="match status" value="1"/>
</dbReference>
<dbReference type="Pfam" id="PF00672">
    <property type="entry name" value="HAMP"/>
    <property type="match status" value="1"/>
</dbReference>
<dbReference type="InterPro" id="IPR003660">
    <property type="entry name" value="HAMP_dom"/>
</dbReference>
<dbReference type="PANTHER" id="PTHR45453">
    <property type="entry name" value="PHOSPHATE REGULON SENSOR PROTEIN PHOR"/>
    <property type="match status" value="1"/>
</dbReference>
<dbReference type="InterPro" id="IPR036890">
    <property type="entry name" value="HATPase_C_sf"/>
</dbReference>
<dbReference type="InterPro" id="IPR003594">
    <property type="entry name" value="HATPase_dom"/>
</dbReference>
<evidence type="ECO:0000256" key="5">
    <source>
        <dbReference type="ARBA" id="ARBA00022679"/>
    </source>
</evidence>
<dbReference type="CDD" id="cd00082">
    <property type="entry name" value="HisKA"/>
    <property type="match status" value="1"/>
</dbReference>
<feature type="domain" description="Histidine kinase" evidence="10">
    <location>
        <begin position="287"/>
        <end position="500"/>
    </location>
</feature>
<dbReference type="GO" id="GO:0000155">
    <property type="term" value="F:phosphorelay sensor kinase activity"/>
    <property type="evidence" value="ECO:0007669"/>
    <property type="project" value="InterPro"/>
</dbReference>
<dbReference type="InterPro" id="IPR005467">
    <property type="entry name" value="His_kinase_dom"/>
</dbReference>
<dbReference type="GO" id="GO:0016036">
    <property type="term" value="P:cellular response to phosphate starvation"/>
    <property type="evidence" value="ECO:0007669"/>
    <property type="project" value="TreeGrafter"/>
</dbReference>
<reference evidence="12 13" key="1">
    <citation type="submission" date="2010-08" db="EMBL/GenBank/DDBJ databases">
        <title>Complete sequence of Clostridium cellulovorans 743B.</title>
        <authorList>
            <consortium name="US DOE Joint Genome Institute"/>
            <person name="Lucas S."/>
            <person name="Copeland A."/>
            <person name="Lapidus A."/>
            <person name="Cheng J.-F."/>
            <person name="Bruce D."/>
            <person name="Goodwin L."/>
            <person name="Pitluck S."/>
            <person name="Chertkov O."/>
            <person name="Detter J.C."/>
            <person name="Han C."/>
            <person name="Tapia R."/>
            <person name="Land M."/>
            <person name="Hauser L."/>
            <person name="Chang Y.-J."/>
            <person name="Jeffries C."/>
            <person name="Kyrpides N."/>
            <person name="Ivanova N."/>
            <person name="Mikhailova N."/>
            <person name="Hemme C.L."/>
            <person name="Woyke T."/>
        </authorList>
    </citation>
    <scope>NUCLEOTIDE SEQUENCE [LARGE SCALE GENOMIC DNA]</scope>
    <source>
        <strain evidence="13">ATCC 35296 / DSM 3052 / OCM 3 / 743B</strain>
    </source>
</reference>
<dbReference type="Pfam" id="PF00512">
    <property type="entry name" value="HisKA"/>
    <property type="match status" value="1"/>
</dbReference>
<evidence type="ECO:0000313" key="12">
    <source>
        <dbReference type="EMBL" id="ADL49899.1"/>
    </source>
</evidence>
<gene>
    <name evidence="12" type="ordered locus">Clocel_0110</name>
</gene>
<keyword evidence="5" id="KW-0808">Transferase</keyword>
<keyword evidence="7" id="KW-0902">Two-component regulatory system</keyword>
<dbReference type="PANTHER" id="PTHR45453:SF3">
    <property type="entry name" value="HISTIDINE KINASE"/>
    <property type="match status" value="1"/>
</dbReference>
<keyword evidence="9" id="KW-1133">Transmembrane helix</keyword>
<keyword evidence="6 12" id="KW-0418">Kinase</keyword>
<evidence type="ECO:0000259" key="11">
    <source>
        <dbReference type="PROSITE" id="PS50885"/>
    </source>
</evidence>
<comment type="subcellular location">
    <subcellularLocation>
        <location evidence="2">Membrane</location>
    </subcellularLocation>
</comment>
<evidence type="ECO:0000256" key="2">
    <source>
        <dbReference type="ARBA" id="ARBA00004370"/>
    </source>
</evidence>
<dbReference type="Gene3D" id="3.30.565.10">
    <property type="entry name" value="Histidine kinase-like ATPase, C-terminal domain"/>
    <property type="match status" value="1"/>
</dbReference>
<dbReference type="EMBL" id="CP002160">
    <property type="protein sequence ID" value="ADL49899.1"/>
    <property type="molecule type" value="Genomic_DNA"/>
</dbReference>
<dbReference type="SUPFAM" id="SSF55874">
    <property type="entry name" value="ATPase domain of HSP90 chaperone/DNA topoisomerase II/histidine kinase"/>
    <property type="match status" value="1"/>
</dbReference>
<dbReference type="InterPro" id="IPR004358">
    <property type="entry name" value="Sig_transdc_His_kin-like_C"/>
</dbReference>
<sequence>MKIATKLFIITSIFFMLFLTFTIVFQKTFLERMYKDVKRDSVTKTVSTFKEEFEGIVEGTEVYFKIKKLEQEGNIKLVVLLSNNQFPIRRIPTAMGWENVRSETIIPSSDETGDRREQDIDAIIASPILDEDKLNRLYSGETITFLDKNLKCVVSMECNETRKAVIIGYTSLQPINDAIDVMSSVYKYFIILSVFVVFLITVFFVRAVTKPLKKINEGAMKMADLDFSEPFEIDREDEIGSVALSLNILSNNLNNALSSLTAANIKLKEDIEKGKRLEEMRKDFIAAASHELKTPITLIKGYAEGIKDDVFEGEELEESLDIIIDESEKMAKLVEGMLELSRLENETIELDKVSFNIQEMIELEIRKFQNELEKKNISINRQYEGHNAFGEKFRINEIITNLLSNATRHCDDNGTITVYTNNYDDKVYVSIENTGEKIPEEEQSKIWSKFYKVDKARERKLGGTGLGLAIVNNIIKLHKGSYGVENTETGVRFYFILPLK</sequence>
<evidence type="ECO:0000256" key="1">
    <source>
        <dbReference type="ARBA" id="ARBA00000085"/>
    </source>
</evidence>
<dbReference type="HOGENOM" id="CLU_000445_89_6_9"/>
<dbReference type="PRINTS" id="PR00344">
    <property type="entry name" value="BCTRLSENSOR"/>
</dbReference>
<dbReference type="SUPFAM" id="SSF158472">
    <property type="entry name" value="HAMP domain-like"/>
    <property type="match status" value="1"/>
</dbReference>
<dbReference type="Gene3D" id="6.10.340.10">
    <property type="match status" value="1"/>
</dbReference>
<dbReference type="GO" id="GO:0004721">
    <property type="term" value="F:phosphoprotein phosphatase activity"/>
    <property type="evidence" value="ECO:0007669"/>
    <property type="project" value="TreeGrafter"/>
</dbReference>
<evidence type="ECO:0000256" key="8">
    <source>
        <dbReference type="ARBA" id="ARBA00023136"/>
    </source>
</evidence>
<dbReference type="Gene3D" id="1.10.287.130">
    <property type="match status" value="1"/>
</dbReference>
<dbReference type="CDD" id="cd06225">
    <property type="entry name" value="HAMP"/>
    <property type="match status" value="1"/>
</dbReference>
<keyword evidence="13" id="KW-1185">Reference proteome</keyword>
<dbReference type="AlphaFoldDB" id="D9SNM8"/>
<evidence type="ECO:0000256" key="3">
    <source>
        <dbReference type="ARBA" id="ARBA00012438"/>
    </source>
</evidence>
<organism evidence="12 13">
    <name type="scientific">Clostridium cellulovorans (strain ATCC 35296 / DSM 3052 / OCM 3 / 743B)</name>
    <dbReference type="NCBI Taxonomy" id="573061"/>
    <lineage>
        <taxon>Bacteria</taxon>
        <taxon>Bacillati</taxon>
        <taxon>Bacillota</taxon>
        <taxon>Clostridia</taxon>
        <taxon>Eubacteriales</taxon>
        <taxon>Clostridiaceae</taxon>
        <taxon>Clostridium</taxon>
    </lineage>
</organism>
<dbReference type="SMART" id="SM00388">
    <property type="entry name" value="HisKA"/>
    <property type="match status" value="1"/>
</dbReference>
<dbReference type="KEGG" id="ccb:Clocel_0110"/>
<dbReference type="Pfam" id="PF02518">
    <property type="entry name" value="HATPase_c"/>
    <property type="match status" value="1"/>
</dbReference>
<dbReference type="SMART" id="SM00387">
    <property type="entry name" value="HATPase_c"/>
    <property type="match status" value="1"/>
</dbReference>
<feature type="transmembrane region" description="Helical" evidence="9">
    <location>
        <begin position="7"/>
        <end position="25"/>
    </location>
</feature>
<dbReference type="SUPFAM" id="SSF47384">
    <property type="entry name" value="Homodimeric domain of signal transducing histidine kinase"/>
    <property type="match status" value="1"/>
</dbReference>
<dbReference type="InterPro" id="IPR050351">
    <property type="entry name" value="BphY/WalK/GraS-like"/>
</dbReference>
<evidence type="ECO:0000256" key="9">
    <source>
        <dbReference type="SAM" id="Phobius"/>
    </source>
</evidence>